<dbReference type="Pfam" id="PF02719">
    <property type="entry name" value="Polysacc_synt_2"/>
    <property type="match status" value="1"/>
</dbReference>
<dbReference type="SUPFAM" id="SSF51735">
    <property type="entry name" value="NAD(P)-binding Rossmann-fold domains"/>
    <property type="match status" value="1"/>
</dbReference>
<feature type="domain" description="Polysaccharide biosynthesis protein CapD-like" evidence="3">
    <location>
        <begin position="282"/>
        <end position="574"/>
    </location>
</feature>
<dbReference type="InterPro" id="IPR036291">
    <property type="entry name" value="NAD(P)-bd_dom_sf"/>
</dbReference>
<feature type="transmembrane region" description="Helical" evidence="2">
    <location>
        <begin position="107"/>
        <end position="128"/>
    </location>
</feature>
<dbReference type="CDD" id="cd05237">
    <property type="entry name" value="UDP_invert_4-6DH_SDR_e"/>
    <property type="match status" value="1"/>
</dbReference>
<dbReference type="Gene3D" id="3.40.50.720">
    <property type="entry name" value="NAD(P)-binding Rossmann-like Domain"/>
    <property type="match status" value="2"/>
</dbReference>
<dbReference type="InterPro" id="IPR029063">
    <property type="entry name" value="SAM-dependent_MTases_sf"/>
</dbReference>
<dbReference type="EMBL" id="CP040602">
    <property type="protein sequence ID" value="QCU89571.1"/>
    <property type="molecule type" value="Genomic_DNA"/>
</dbReference>
<dbReference type="OrthoDB" id="9803111at2"/>
<dbReference type="SUPFAM" id="SSF53335">
    <property type="entry name" value="S-adenosyl-L-methionine-dependent methyltransferases"/>
    <property type="match status" value="1"/>
</dbReference>
<evidence type="ECO:0000256" key="2">
    <source>
        <dbReference type="SAM" id="Phobius"/>
    </source>
</evidence>
<evidence type="ECO:0000313" key="5">
    <source>
        <dbReference type="Proteomes" id="UP000304864"/>
    </source>
</evidence>
<protein>
    <submittedName>
        <fullName evidence="4">Polysaccharide biosynthesis protein</fullName>
    </submittedName>
</protein>
<reference evidence="4 5" key="1">
    <citation type="submission" date="2019-05" db="EMBL/GenBank/DDBJ databases">
        <title>Thiomicrorhabdus sediminis sp. nov, a novel sulfur-oxidizing bacterium isolated from coastal sediment.</title>
        <authorList>
            <person name="Liu X."/>
        </authorList>
    </citation>
    <scope>NUCLEOTIDE SEQUENCE [LARGE SCALE GENOMIC DNA]</scope>
    <source>
        <strain evidence="4 5">G1</strain>
    </source>
</reference>
<accession>A0A4P9K4D6</accession>
<keyword evidence="2" id="KW-0812">Transmembrane</keyword>
<keyword evidence="5" id="KW-1185">Reference proteome</keyword>
<dbReference type="AlphaFoldDB" id="A0A4P9K4D6"/>
<dbReference type="RefSeq" id="WP_138564060.1">
    <property type="nucleotide sequence ID" value="NZ_CP040602.1"/>
</dbReference>
<proteinExistence type="inferred from homology"/>
<dbReference type="InterPro" id="IPR051203">
    <property type="entry name" value="Polysaccharide_Synthase-Rel"/>
</dbReference>
<gene>
    <name evidence="4" type="ORF">FE785_02430</name>
</gene>
<name>A0A4P9K4D6_9GAMM</name>
<feature type="transmembrane region" description="Helical" evidence="2">
    <location>
        <begin position="75"/>
        <end position="101"/>
    </location>
</feature>
<evidence type="ECO:0000259" key="3">
    <source>
        <dbReference type="Pfam" id="PF02719"/>
    </source>
</evidence>
<keyword evidence="2" id="KW-0472">Membrane</keyword>
<evidence type="ECO:0000256" key="1">
    <source>
        <dbReference type="ARBA" id="ARBA00007430"/>
    </source>
</evidence>
<dbReference type="PANTHER" id="PTHR43318">
    <property type="entry name" value="UDP-N-ACETYLGLUCOSAMINE 4,6-DEHYDRATASE"/>
    <property type="match status" value="1"/>
</dbReference>
<evidence type="ECO:0000313" key="4">
    <source>
        <dbReference type="EMBL" id="QCU89571.1"/>
    </source>
</evidence>
<organism evidence="4 5">
    <name type="scientific">Thiomicrorhabdus sediminis</name>
    <dbReference type="NCBI Taxonomy" id="2580412"/>
    <lineage>
        <taxon>Bacteria</taxon>
        <taxon>Pseudomonadati</taxon>
        <taxon>Pseudomonadota</taxon>
        <taxon>Gammaproteobacteria</taxon>
        <taxon>Thiotrichales</taxon>
        <taxon>Piscirickettsiaceae</taxon>
        <taxon>Thiomicrorhabdus</taxon>
    </lineage>
</organism>
<sequence>MISWLLSAARWQKRLISVTVDVLALSLISLIAIWLRLGSFEVDYAYYASAVVLLPVIFIPVFIKFELYRAVVRYISYRFIMTVFLAVSVAFVLWSTLIFLLDMPYPRSALIIAWFVVLVYTSGSRLIARWLLLNIAGVNVESEPVIIFGAGQSGRQLMQALSGVTNKRVVAFIDDNSHLHNQKIGSLKVYSRDDLVQLIEKFQVKELLLAIPSLKTRQRKELLNWLTSFSVKISTVPSFDEIMSGKLSSSDVRDVNIDDLLGREPVLPNDTLLHQCIESKNILITGGGGSIGSELCRQIIGLNPRKVVVFELNEFSLYAIEQELNALKFELNLSVELFFVLGDIKQSAKIKKVIEFYSIDTIYHAAAYKHVPIVEHNIAEGIENNAFGTFIVAKAAAELGVKNFVLISTDKAVRPTNFMGASKRMAELALQALQQEYSDVRFVMVRFGNVLGSSGSVIPLFKKQIAEGGPVTVTHPEITRFFMTIPEAASLVIQAGSMGSGGDVFVLDMGEPVKIADLAKKLIKLSGFQSYEDDGIGEIEIVYTGLRPGEKLYEELLIGDNVSGTQHPRIMRANEYSMSLNEFESKLNNIRQLLQEGGYEGLREAVQSMVEGFNHYSEIVDYLKKA</sequence>
<dbReference type="KEGG" id="thig:FE785_02430"/>
<dbReference type="PANTHER" id="PTHR43318:SF1">
    <property type="entry name" value="POLYSACCHARIDE BIOSYNTHESIS PROTEIN EPSC-RELATED"/>
    <property type="match status" value="1"/>
</dbReference>
<dbReference type="Proteomes" id="UP000304864">
    <property type="component" value="Chromosome"/>
</dbReference>
<keyword evidence="2" id="KW-1133">Transmembrane helix</keyword>
<comment type="similarity">
    <text evidence="1">Belongs to the polysaccharide synthase family.</text>
</comment>
<dbReference type="Pfam" id="PF13727">
    <property type="entry name" value="CoA_binding_3"/>
    <property type="match status" value="1"/>
</dbReference>
<feature type="transmembrane region" description="Helical" evidence="2">
    <location>
        <begin position="15"/>
        <end position="38"/>
    </location>
</feature>
<dbReference type="InterPro" id="IPR003869">
    <property type="entry name" value="Polysac_CapD-like"/>
</dbReference>
<feature type="transmembrane region" description="Helical" evidence="2">
    <location>
        <begin position="44"/>
        <end position="63"/>
    </location>
</feature>